<dbReference type="GeneID" id="54300084"/>
<feature type="region of interest" description="Disordered" evidence="1">
    <location>
        <begin position="1"/>
        <end position="20"/>
    </location>
</feature>
<evidence type="ECO:0000313" key="3">
    <source>
        <dbReference type="Proteomes" id="UP000799438"/>
    </source>
</evidence>
<evidence type="ECO:0000256" key="1">
    <source>
        <dbReference type="SAM" id="MobiDB-lite"/>
    </source>
</evidence>
<keyword evidence="3" id="KW-1185">Reference proteome</keyword>
<name>A0A6A6AYX9_9PEZI</name>
<dbReference type="Proteomes" id="UP000799438">
    <property type="component" value="Unassembled WGS sequence"/>
</dbReference>
<reference evidence="2" key="1">
    <citation type="journal article" date="2020" name="Stud. Mycol.">
        <title>101 Dothideomycetes genomes: a test case for predicting lifestyles and emergence of pathogens.</title>
        <authorList>
            <person name="Haridas S."/>
            <person name="Albert R."/>
            <person name="Binder M."/>
            <person name="Bloem J."/>
            <person name="Labutti K."/>
            <person name="Salamov A."/>
            <person name="Andreopoulos B."/>
            <person name="Baker S."/>
            <person name="Barry K."/>
            <person name="Bills G."/>
            <person name="Bluhm B."/>
            <person name="Cannon C."/>
            <person name="Castanera R."/>
            <person name="Culley D."/>
            <person name="Daum C."/>
            <person name="Ezra D."/>
            <person name="Gonzalez J."/>
            <person name="Henrissat B."/>
            <person name="Kuo A."/>
            <person name="Liang C."/>
            <person name="Lipzen A."/>
            <person name="Lutzoni F."/>
            <person name="Magnuson J."/>
            <person name="Mondo S."/>
            <person name="Nolan M."/>
            <person name="Ohm R."/>
            <person name="Pangilinan J."/>
            <person name="Park H.-J."/>
            <person name="Ramirez L."/>
            <person name="Alfaro M."/>
            <person name="Sun H."/>
            <person name="Tritt A."/>
            <person name="Yoshinaga Y."/>
            <person name="Zwiers L.-H."/>
            <person name="Turgeon B."/>
            <person name="Goodwin S."/>
            <person name="Spatafora J."/>
            <person name="Crous P."/>
            <person name="Grigoriev I."/>
        </authorList>
    </citation>
    <scope>NUCLEOTIDE SEQUENCE</scope>
    <source>
        <strain evidence="2">CBS 121167</strain>
    </source>
</reference>
<evidence type="ECO:0000313" key="2">
    <source>
        <dbReference type="EMBL" id="KAF2136826.1"/>
    </source>
</evidence>
<organism evidence="2 3">
    <name type="scientific">Aplosporella prunicola CBS 121167</name>
    <dbReference type="NCBI Taxonomy" id="1176127"/>
    <lineage>
        <taxon>Eukaryota</taxon>
        <taxon>Fungi</taxon>
        <taxon>Dikarya</taxon>
        <taxon>Ascomycota</taxon>
        <taxon>Pezizomycotina</taxon>
        <taxon>Dothideomycetes</taxon>
        <taxon>Dothideomycetes incertae sedis</taxon>
        <taxon>Botryosphaeriales</taxon>
        <taxon>Aplosporellaceae</taxon>
        <taxon>Aplosporella</taxon>
    </lineage>
</organism>
<dbReference type="AlphaFoldDB" id="A0A6A6AYX9"/>
<sequence>MPSPGDPPSSTMPLHTRSSANEMPVLPVEVIMLIYDNVIEYDPERQIGDTMLTKESRSTIYAMRSVSRKFLNAGNAAMGQAIASRQTSISPGELSNLLNIMEQNPKLASNTKALSIKPGRVDETVFDALNQQLSSATSDAQAEAVRANIGQLECMSRKYKKFIEDGQDINLLVRIVSLLPNLSTIYQYQMSGFCERIGNRRLVFEERLGKPDGLGRFGTHLAYDNSGALMPTLKSIRQIIDLSGSDYPTRESLVRWDVRTQRTEKESPTIASNIKELSVVVKCGDYPLTFRAPPHHMGLYVDLYTNLEKLELTFDDSNGSQPDLDWLLAAAVSPGRLKKLRSIFLDPGLRGTDSVPFIIARLGCRSLRHARVRLNTPSLEILQSMWFIIRMWGPSLLKTLVIEFSVSVDIHSDPELTYPFLAERIYIARSEGPCELWTPPHPFGKQKEVLWMPKDGDWSRVTLARPEDN</sequence>
<dbReference type="EMBL" id="ML995511">
    <property type="protein sequence ID" value="KAF2136826.1"/>
    <property type="molecule type" value="Genomic_DNA"/>
</dbReference>
<feature type="compositionally biased region" description="Polar residues" evidence="1">
    <location>
        <begin position="8"/>
        <end position="20"/>
    </location>
</feature>
<gene>
    <name evidence="2" type="ORF">K452DRAFT_302429</name>
</gene>
<proteinExistence type="predicted"/>
<protein>
    <submittedName>
        <fullName evidence="2">Uncharacterized protein</fullName>
    </submittedName>
</protein>
<dbReference type="RefSeq" id="XP_033392544.1">
    <property type="nucleotide sequence ID" value="XM_033542587.1"/>
</dbReference>
<accession>A0A6A6AYX9</accession>